<organism evidence="1 2">
    <name type="scientific">Paenibacillus glycinis</name>
    <dbReference type="NCBI Taxonomy" id="2697035"/>
    <lineage>
        <taxon>Bacteria</taxon>
        <taxon>Bacillati</taxon>
        <taxon>Bacillota</taxon>
        <taxon>Bacilli</taxon>
        <taxon>Bacillales</taxon>
        <taxon>Paenibacillaceae</taxon>
        <taxon>Paenibacillus</taxon>
    </lineage>
</organism>
<dbReference type="EMBL" id="JAAAMV010000037">
    <property type="protein sequence ID" value="NBD28207.1"/>
    <property type="molecule type" value="Genomic_DNA"/>
</dbReference>
<dbReference type="SUPFAM" id="SSF51126">
    <property type="entry name" value="Pectin lyase-like"/>
    <property type="match status" value="1"/>
</dbReference>
<dbReference type="InterPro" id="IPR011050">
    <property type="entry name" value="Pectin_lyase_fold/virulence"/>
</dbReference>
<dbReference type="SUPFAM" id="SSF50156">
    <property type="entry name" value="PDZ domain-like"/>
    <property type="match status" value="1"/>
</dbReference>
<dbReference type="InterPro" id="IPR036034">
    <property type="entry name" value="PDZ_sf"/>
</dbReference>
<accession>A0ABW9XZQ1</accession>
<dbReference type="RefSeq" id="WP_161747224.1">
    <property type="nucleotide sequence ID" value="NZ_JAAAMV010000037.1"/>
</dbReference>
<dbReference type="Gene3D" id="2.160.20.10">
    <property type="entry name" value="Single-stranded right-handed beta-helix, Pectin lyase-like"/>
    <property type="match status" value="2"/>
</dbReference>
<name>A0ABW9XZQ1_9BACL</name>
<gene>
    <name evidence="1" type="ORF">GT019_30455</name>
</gene>
<dbReference type="PANTHER" id="PTHR36453">
    <property type="entry name" value="SECRETED PROTEIN-RELATED"/>
    <property type="match status" value="1"/>
</dbReference>
<sequence length="784" mass="88477">MKNSTVNIYVSSNGNDFADGTEGNPFATLQRAQIEARSAAGQGKPVHVWVHGGIYYLSETMLFLPEDSGSADALVIYEAVPGENVTISGGEKLDLQWRSYEGGIMQTHSLSPGLKMDQLFINNRQMHMARYPSFNEHTRIMNGYAKDCMSPERVARWANPAGGYVHAMHKHLWGDYRYLIKGKDKNDRLILDGGWQNNRKMGMHDDYRYIENIFEELDSPGEWFYDEKVGTLYVYPYPDTILQESSIEGIRLAHLVEFRGSEDSPVRYIALKGFTFKHAARTFMDNREPLLRSDWTTYRGGAIVLHGSENCSIDDCGFVQLGGNAIFVDDYNRNAMIRGCLIRDVGANGIAFVGNPDSVRSPLFEYNERQMLKDMDQTPGPRTNHYPAQCLVEDCLISRVGQVEKQSAPIQISMSLDITVRHCSIYEVPRAGINISEGTFGGHIIEFCDVFDTVLETGDHGSFNAWGRDRYWLLEDADMDKINPDNETADSILPILDMVRPITIRNNRWRCDYGWDIDLDDGCTWYQIYNNLCLGGGIKLREGFYRTCENNIMVNNTFHPHVWFKGSRDIFRCNIVFSEYAPIRVPKPWGKECDWNLIHQADLLEKKPALTVQVQSGSDNHSIIADALFVHTASGNYQVREESPALDLGFRNFPMDQFGVHKPRLKKIAKTPKLPELGVIMSESGRLPQTALWGRCKVKNIVGMGEVSAAGLPAEVGIIIESLPWGSWQMEKGFQVADVVLGINEKKVDTVDDLLQLYEACPSGESFGVTIFRGQKEIELTVSK</sequence>
<proteinExistence type="predicted"/>
<protein>
    <submittedName>
        <fullName evidence="1">Peptide-binding protein</fullName>
    </submittedName>
</protein>
<dbReference type="PANTHER" id="PTHR36453:SF1">
    <property type="entry name" value="RIGHT HANDED BETA HELIX DOMAIN-CONTAINING PROTEIN"/>
    <property type="match status" value="1"/>
</dbReference>
<dbReference type="SMART" id="SM00710">
    <property type="entry name" value="PbH1"/>
    <property type="match status" value="3"/>
</dbReference>
<reference evidence="1 2" key="1">
    <citation type="submission" date="2020-01" db="EMBL/GenBank/DDBJ databases">
        <title>Paenibacillus soybeanensis sp. nov. isolated from the nodules of soybean (Glycine max(L.) Merr).</title>
        <authorList>
            <person name="Wang H."/>
        </authorList>
    </citation>
    <scope>NUCLEOTIDE SEQUENCE [LARGE SCALE GENOMIC DNA]</scope>
    <source>
        <strain evidence="1 2">T1</strain>
    </source>
</reference>
<keyword evidence="2" id="KW-1185">Reference proteome</keyword>
<dbReference type="InterPro" id="IPR006626">
    <property type="entry name" value="PbH1"/>
</dbReference>
<dbReference type="Proteomes" id="UP000665561">
    <property type="component" value="Unassembled WGS sequence"/>
</dbReference>
<comment type="caution">
    <text evidence="1">The sequence shown here is derived from an EMBL/GenBank/DDBJ whole genome shotgun (WGS) entry which is preliminary data.</text>
</comment>
<evidence type="ECO:0000313" key="1">
    <source>
        <dbReference type="EMBL" id="NBD28207.1"/>
    </source>
</evidence>
<evidence type="ECO:0000313" key="2">
    <source>
        <dbReference type="Proteomes" id="UP000665561"/>
    </source>
</evidence>
<dbReference type="Gene3D" id="2.30.42.10">
    <property type="match status" value="1"/>
</dbReference>
<dbReference type="InterPro" id="IPR012334">
    <property type="entry name" value="Pectin_lyas_fold"/>
</dbReference>